<dbReference type="Gene3D" id="3.50.50.60">
    <property type="entry name" value="FAD/NAD(P)-binding domain"/>
    <property type="match status" value="1"/>
</dbReference>
<proteinExistence type="inferred from homology"/>
<evidence type="ECO:0000256" key="6">
    <source>
        <dbReference type="SAM" id="MobiDB-lite"/>
    </source>
</evidence>
<organism evidence="8 9">
    <name type="scientific">Sporormia fimetaria CBS 119925</name>
    <dbReference type="NCBI Taxonomy" id="1340428"/>
    <lineage>
        <taxon>Eukaryota</taxon>
        <taxon>Fungi</taxon>
        <taxon>Dikarya</taxon>
        <taxon>Ascomycota</taxon>
        <taxon>Pezizomycotina</taxon>
        <taxon>Dothideomycetes</taxon>
        <taxon>Pleosporomycetidae</taxon>
        <taxon>Pleosporales</taxon>
        <taxon>Sporormiaceae</taxon>
        <taxon>Sporormia</taxon>
    </lineage>
</organism>
<feature type="region of interest" description="Disordered" evidence="6">
    <location>
        <begin position="63"/>
        <end position="83"/>
    </location>
</feature>
<dbReference type="PRINTS" id="PR00420">
    <property type="entry name" value="RNGMNOXGNASE"/>
</dbReference>
<gene>
    <name evidence="8" type="ORF">M011DRAFT_414869</name>
</gene>
<evidence type="ECO:0000313" key="9">
    <source>
        <dbReference type="Proteomes" id="UP000799440"/>
    </source>
</evidence>
<evidence type="ECO:0000256" key="4">
    <source>
        <dbReference type="ARBA" id="ARBA00023002"/>
    </source>
</evidence>
<dbReference type="InterPro" id="IPR002938">
    <property type="entry name" value="FAD-bd"/>
</dbReference>
<keyword evidence="9" id="KW-1185">Reference proteome</keyword>
<dbReference type="GO" id="GO:0071949">
    <property type="term" value="F:FAD binding"/>
    <property type="evidence" value="ECO:0007669"/>
    <property type="project" value="InterPro"/>
</dbReference>
<dbReference type="PANTHER" id="PTHR13789:SF306">
    <property type="entry name" value="HYDROXYLASE, PUTATIVE-RELATED"/>
    <property type="match status" value="1"/>
</dbReference>
<evidence type="ECO:0000256" key="3">
    <source>
        <dbReference type="ARBA" id="ARBA00022827"/>
    </source>
</evidence>
<accession>A0A6A6VPU6</accession>
<comment type="similarity">
    <text evidence="1">Belongs to the paxM FAD-dependent monooxygenase family.</text>
</comment>
<keyword evidence="5" id="KW-0503">Monooxygenase</keyword>
<dbReference type="InterPro" id="IPR036188">
    <property type="entry name" value="FAD/NAD-bd_sf"/>
</dbReference>
<dbReference type="InterPro" id="IPR050493">
    <property type="entry name" value="FAD-dep_Monooxygenase_BioMet"/>
</dbReference>
<protein>
    <submittedName>
        <fullName evidence="8">FAD/NAD(P)-binding domain-containing protein</fullName>
    </submittedName>
</protein>
<dbReference type="OrthoDB" id="16820at2759"/>
<sequence length="532" mass="58764">MATQRNSKQDTPTPKMMTRVETLAKCKRNIAALLDCRDGRVIEETSYPSNCLRWVRKGPIQRLPNVQKHRNREEKKAESPSGSGIPGSVKLKIVIVGAGIGGLTTAIALKMRGFDDVVVLERKEDGSEIGAGIQIPPNASLLLTRLGLGPYLSTHAHTPTAVRLRRWENGELIGLTRLNNCASEFGAKFLVIHRVGLINSLLHRARELGVQISFGKKVGSFKEGVATDSDVCREGSSGGVIWEVRADLVVGADGLHSEARKSVLGDQVRQDFILPTGFAAYRAVVDTEKMRKDPELEWLCRSDGQNLWIGHNRHIMTYLINNGKSFNMVLSHPSTTDPSTWSQETDIQEVRRQFSGWDPCIQKLLTLITHTLKWPLLTGTPLPTWLSHDFKTIILGDAAHPMLPYMSAGAAMAVEDGCALAEVLSRLTSATQLPSALKVWEEERLLRTAQMQEASLVNGRLWHFADGPAQRARDEAMRGDVSVDGGNGVSPNQWSDGATRQWVYGYDAEWEVREAWEKQGGDGGSWWYGALS</sequence>
<dbReference type="GO" id="GO:0004497">
    <property type="term" value="F:monooxygenase activity"/>
    <property type="evidence" value="ECO:0007669"/>
    <property type="project" value="UniProtKB-KW"/>
</dbReference>
<name>A0A6A6VPU6_9PLEO</name>
<feature type="domain" description="FAD-binding" evidence="7">
    <location>
        <begin position="91"/>
        <end position="453"/>
    </location>
</feature>
<evidence type="ECO:0000259" key="7">
    <source>
        <dbReference type="Pfam" id="PF01494"/>
    </source>
</evidence>
<dbReference type="SUPFAM" id="SSF51905">
    <property type="entry name" value="FAD/NAD(P)-binding domain"/>
    <property type="match status" value="1"/>
</dbReference>
<evidence type="ECO:0000256" key="2">
    <source>
        <dbReference type="ARBA" id="ARBA00022630"/>
    </source>
</evidence>
<keyword evidence="3" id="KW-0274">FAD</keyword>
<dbReference type="SUPFAM" id="SSF54373">
    <property type="entry name" value="FAD-linked reductases, C-terminal domain"/>
    <property type="match status" value="1"/>
</dbReference>
<reference evidence="8" key="1">
    <citation type="journal article" date="2020" name="Stud. Mycol.">
        <title>101 Dothideomycetes genomes: a test case for predicting lifestyles and emergence of pathogens.</title>
        <authorList>
            <person name="Haridas S."/>
            <person name="Albert R."/>
            <person name="Binder M."/>
            <person name="Bloem J."/>
            <person name="Labutti K."/>
            <person name="Salamov A."/>
            <person name="Andreopoulos B."/>
            <person name="Baker S."/>
            <person name="Barry K."/>
            <person name="Bills G."/>
            <person name="Bluhm B."/>
            <person name="Cannon C."/>
            <person name="Castanera R."/>
            <person name="Culley D."/>
            <person name="Daum C."/>
            <person name="Ezra D."/>
            <person name="Gonzalez J."/>
            <person name="Henrissat B."/>
            <person name="Kuo A."/>
            <person name="Liang C."/>
            <person name="Lipzen A."/>
            <person name="Lutzoni F."/>
            <person name="Magnuson J."/>
            <person name="Mondo S."/>
            <person name="Nolan M."/>
            <person name="Ohm R."/>
            <person name="Pangilinan J."/>
            <person name="Park H.-J."/>
            <person name="Ramirez L."/>
            <person name="Alfaro M."/>
            <person name="Sun H."/>
            <person name="Tritt A."/>
            <person name="Yoshinaga Y."/>
            <person name="Zwiers L.-H."/>
            <person name="Turgeon B."/>
            <person name="Goodwin S."/>
            <person name="Spatafora J."/>
            <person name="Crous P."/>
            <person name="Grigoriev I."/>
        </authorList>
    </citation>
    <scope>NUCLEOTIDE SEQUENCE</scope>
    <source>
        <strain evidence="8">CBS 119925</strain>
    </source>
</reference>
<evidence type="ECO:0000256" key="5">
    <source>
        <dbReference type="ARBA" id="ARBA00023033"/>
    </source>
</evidence>
<dbReference type="Proteomes" id="UP000799440">
    <property type="component" value="Unassembled WGS sequence"/>
</dbReference>
<keyword evidence="4" id="KW-0560">Oxidoreductase</keyword>
<evidence type="ECO:0000256" key="1">
    <source>
        <dbReference type="ARBA" id="ARBA00007992"/>
    </source>
</evidence>
<evidence type="ECO:0000313" key="8">
    <source>
        <dbReference type="EMBL" id="KAF2751899.1"/>
    </source>
</evidence>
<keyword evidence="2" id="KW-0285">Flavoprotein</keyword>
<dbReference type="PANTHER" id="PTHR13789">
    <property type="entry name" value="MONOOXYGENASE"/>
    <property type="match status" value="1"/>
</dbReference>
<dbReference type="EMBL" id="MU006561">
    <property type="protein sequence ID" value="KAF2751899.1"/>
    <property type="molecule type" value="Genomic_DNA"/>
</dbReference>
<dbReference type="Pfam" id="PF01494">
    <property type="entry name" value="FAD_binding_3"/>
    <property type="match status" value="1"/>
</dbReference>
<dbReference type="AlphaFoldDB" id="A0A6A6VPU6"/>